<reference evidence="3 4" key="1">
    <citation type="submission" date="2016-07" db="EMBL/GenBank/DDBJ databases">
        <title>Enhancement of antibiotic productionsby engineered nitrateutilization in actinobacteria.</title>
        <authorList>
            <person name="Meng S.C."/>
        </authorList>
    </citation>
    <scope>NUCLEOTIDE SEQUENCE [LARGE SCALE GENOMIC DNA]</scope>
    <source>
        <strain evidence="3 4">NRRL 2936</strain>
    </source>
</reference>
<dbReference type="STRING" id="1915.SLINC_5459"/>
<keyword evidence="2" id="KW-0274">FAD</keyword>
<dbReference type="PANTHER" id="PTHR43004">
    <property type="entry name" value="TRK SYSTEM POTASSIUM UPTAKE PROTEIN"/>
    <property type="match status" value="1"/>
</dbReference>
<dbReference type="Proteomes" id="UP000092598">
    <property type="component" value="Chromosome"/>
</dbReference>
<dbReference type="InterPro" id="IPR036188">
    <property type="entry name" value="FAD/NAD-bd_sf"/>
</dbReference>
<dbReference type="PRINTS" id="PR00420">
    <property type="entry name" value="RNGMNOXGNASE"/>
</dbReference>
<dbReference type="Pfam" id="PF01494">
    <property type="entry name" value="FAD_binding_3"/>
    <property type="match status" value="1"/>
</dbReference>
<dbReference type="Pfam" id="PF21274">
    <property type="entry name" value="Rng_hyd_C"/>
    <property type="match status" value="1"/>
</dbReference>
<accession>A0A1B1MGN2</accession>
<dbReference type="AlphaFoldDB" id="A0A1B1MGN2"/>
<dbReference type="GO" id="GO:0016709">
    <property type="term" value="F:oxidoreductase activity, acting on paired donors, with incorporation or reduction of molecular oxygen, NAD(P)H as one donor, and incorporation of one atom of oxygen"/>
    <property type="evidence" value="ECO:0007669"/>
    <property type="project" value="UniProtKB-ARBA"/>
</dbReference>
<dbReference type="InterPro" id="IPR002938">
    <property type="entry name" value="FAD-bd"/>
</dbReference>
<dbReference type="PANTHER" id="PTHR43004:SF21">
    <property type="entry name" value="FAD-BINDING DOMAIN-CONTAINING PROTEIN-RELATED"/>
    <property type="match status" value="1"/>
</dbReference>
<evidence type="ECO:0000256" key="1">
    <source>
        <dbReference type="ARBA" id="ARBA00022630"/>
    </source>
</evidence>
<name>A0A1B1MGN2_STRLN</name>
<dbReference type="EMBL" id="CP016438">
    <property type="protein sequence ID" value="ANS67683.1"/>
    <property type="molecule type" value="Genomic_DNA"/>
</dbReference>
<dbReference type="InterPro" id="IPR050641">
    <property type="entry name" value="RIFMO-like"/>
</dbReference>
<dbReference type="GO" id="GO:0071949">
    <property type="term" value="F:FAD binding"/>
    <property type="evidence" value="ECO:0007669"/>
    <property type="project" value="InterPro"/>
</dbReference>
<organism evidence="3 4">
    <name type="scientific">Streptomyces lincolnensis</name>
    <dbReference type="NCBI Taxonomy" id="1915"/>
    <lineage>
        <taxon>Bacteria</taxon>
        <taxon>Bacillati</taxon>
        <taxon>Actinomycetota</taxon>
        <taxon>Actinomycetes</taxon>
        <taxon>Kitasatosporales</taxon>
        <taxon>Streptomycetaceae</taxon>
        <taxon>Streptomyces</taxon>
    </lineage>
</organism>
<gene>
    <name evidence="3" type="ORF">SLINC_5459</name>
</gene>
<evidence type="ECO:0000313" key="4">
    <source>
        <dbReference type="Proteomes" id="UP000092598"/>
    </source>
</evidence>
<keyword evidence="1" id="KW-0285">Flavoprotein</keyword>
<proteinExistence type="predicted"/>
<dbReference type="Gene3D" id="3.50.50.60">
    <property type="entry name" value="FAD/NAD(P)-binding domain"/>
    <property type="match status" value="1"/>
</dbReference>
<keyword evidence="4" id="KW-1185">Reference proteome</keyword>
<evidence type="ECO:0000256" key="2">
    <source>
        <dbReference type="ARBA" id="ARBA00022827"/>
    </source>
</evidence>
<evidence type="ECO:0000313" key="3">
    <source>
        <dbReference type="EMBL" id="ANS67683.1"/>
    </source>
</evidence>
<dbReference type="Gene3D" id="3.40.30.120">
    <property type="match status" value="1"/>
</dbReference>
<sequence>MARENPKPADEARVVVIGAGPVGCVLALELARHGVPSTVVDRLPQASRHPKMDYVSARSMELLRRLGLGEELRSLGVPANHPFTFLWMDKFADGPLSTWTYDSPAVLAARMAAVNDGSMPREPYLRVIGSRLEEVCRSRCRQHPLIEFLEDRVLTGFTEDAAGVTAELAPASGDGTTEQIRGRFLVGCDGAGSTVRRLLDIGLDDLGPRAMHQDVYFRSTDPALRSHGPFFLAIAARGLTLVSRDGDQTWTGTYPLLSPEDADRDPVEVVRERLGLELKIDEVLTTARWEGRLTVADSYRKGSVFLAGDAAHQFFPTGGHGANTGLGDAIDLGWKLAAALHGWGGPTLLDSYEAERRPTALFNREMCFNLFEVWRRFPVLHAVGADREQLAGFLDQERYQTSNLGIHFGVRYAGSPVLPPADGPAAPWDWARITPAVRPGLRLPSLRLADGAEVFDLLGPGFTLLDSSGSHAGKPLAQEAERLGLPLLRLPVADAAARRLWGRDLVLVRPDQHVAWLGDSSPADCGRLLRLVAGNAN</sequence>
<protein>
    <submittedName>
        <fullName evidence="3">Uncharacterized protein</fullName>
    </submittedName>
</protein>
<dbReference type="OrthoDB" id="8670884at2"/>
<dbReference type="Gene3D" id="3.30.9.10">
    <property type="entry name" value="D-Amino Acid Oxidase, subunit A, domain 2"/>
    <property type="match status" value="1"/>
</dbReference>
<dbReference type="RefSeq" id="WP_079164780.1">
    <property type="nucleotide sequence ID" value="NZ_CP016438.1"/>
</dbReference>
<dbReference type="PATRIC" id="fig|1915.4.peg.6056"/>
<dbReference type="KEGG" id="sls:SLINC_5459"/>
<dbReference type="SUPFAM" id="SSF51905">
    <property type="entry name" value="FAD/NAD(P)-binding domain"/>
    <property type="match status" value="1"/>
</dbReference>